<dbReference type="PROSITE" id="PS50011">
    <property type="entry name" value="PROTEIN_KINASE_DOM"/>
    <property type="match status" value="1"/>
</dbReference>
<keyword evidence="5 10" id="KW-0418">Kinase</keyword>
<evidence type="ECO:0000256" key="4">
    <source>
        <dbReference type="ARBA" id="ARBA00022741"/>
    </source>
</evidence>
<evidence type="ECO:0000256" key="7">
    <source>
        <dbReference type="PROSITE-ProRule" id="PRU10141"/>
    </source>
</evidence>
<dbReference type="SUPFAM" id="SSF56112">
    <property type="entry name" value="Protein kinase-like (PK-like)"/>
    <property type="match status" value="1"/>
</dbReference>
<dbReference type="InParanoid" id="A0A1Y2ANF5"/>
<dbReference type="AlphaFoldDB" id="A0A1Y2ANF5"/>
<evidence type="ECO:0000259" key="9">
    <source>
        <dbReference type="PROSITE" id="PS50011"/>
    </source>
</evidence>
<dbReference type="Pfam" id="PF00069">
    <property type="entry name" value="Pkinase"/>
    <property type="match status" value="1"/>
</dbReference>
<keyword evidence="2 8" id="KW-0723">Serine/threonine-protein kinase</keyword>
<feature type="binding site" evidence="7">
    <location>
        <position position="41"/>
    </location>
    <ligand>
        <name>ATP</name>
        <dbReference type="ChEBI" id="CHEBI:30616"/>
    </ligand>
</feature>
<feature type="non-terminal residue" evidence="10">
    <location>
        <position position="1"/>
    </location>
</feature>
<dbReference type="FunCoup" id="A0A1Y2ANF5">
    <property type="interactions" value="221"/>
</dbReference>
<dbReference type="SMART" id="SM00220">
    <property type="entry name" value="S_TKc"/>
    <property type="match status" value="1"/>
</dbReference>
<evidence type="ECO:0000313" key="10">
    <source>
        <dbReference type="EMBL" id="ORY24118.1"/>
    </source>
</evidence>
<dbReference type="STRING" id="71784.A0A1Y2ANF5"/>
<dbReference type="InterPro" id="IPR000719">
    <property type="entry name" value="Prot_kinase_dom"/>
</dbReference>
<evidence type="ECO:0000256" key="5">
    <source>
        <dbReference type="ARBA" id="ARBA00022777"/>
    </source>
</evidence>
<dbReference type="EMBL" id="MCFC01000071">
    <property type="protein sequence ID" value="ORY24118.1"/>
    <property type="molecule type" value="Genomic_DNA"/>
</dbReference>
<dbReference type="GO" id="GO:0004674">
    <property type="term" value="F:protein serine/threonine kinase activity"/>
    <property type="evidence" value="ECO:0007669"/>
    <property type="project" value="UniProtKB-KW"/>
</dbReference>
<evidence type="ECO:0000313" key="11">
    <source>
        <dbReference type="Proteomes" id="UP000193986"/>
    </source>
</evidence>
<proteinExistence type="inferred from homology"/>
<dbReference type="InterPro" id="IPR008271">
    <property type="entry name" value="Ser/Thr_kinase_AS"/>
</dbReference>
<reference evidence="10 11" key="1">
    <citation type="submission" date="2016-07" db="EMBL/GenBank/DDBJ databases">
        <title>Pervasive Adenine N6-methylation of Active Genes in Fungi.</title>
        <authorList>
            <consortium name="DOE Joint Genome Institute"/>
            <person name="Mondo S.J."/>
            <person name="Dannebaum R.O."/>
            <person name="Kuo R.C."/>
            <person name="Labutti K."/>
            <person name="Haridas S."/>
            <person name="Kuo A."/>
            <person name="Salamov A."/>
            <person name="Ahrendt S.R."/>
            <person name="Lipzen A."/>
            <person name="Sullivan W."/>
            <person name="Andreopoulos W.B."/>
            <person name="Clum A."/>
            <person name="Lindquist E."/>
            <person name="Daum C."/>
            <person name="Ramamoorthy G.K."/>
            <person name="Gryganskyi A."/>
            <person name="Culley D."/>
            <person name="Magnuson J.K."/>
            <person name="James T.Y."/>
            <person name="O'Malley M.A."/>
            <person name="Stajich J.E."/>
            <person name="Spatafora J.W."/>
            <person name="Visel A."/>
            <person name="Grigoriev I.V."/>
        </authorList>
    </citation>
    <scope>NUCLEOTIDE SEQUENCE [LARGE SCALE GENOMIC DNA]</scope>
    <source>
        <strain evidence="10 11">68-887.2</strain>
    </source>
</reference>
<dbReference type="PROSITE" id="PS00108">
    <property type="entry name" value="PROTEIN_KINASE_ST"/>
    <property type="match status" value="1"/>
</dbReference>
<dbReference type="InterPro" id="IPR011009">
    <property type="entry name" value="Kinase-like_dom_sf"/>
</dbReference>
<dbReference type="OrthoDB" id="541276at2759"/>
<dbReference type="Gene3D" id="1.10.510.10">
    <property type="entry name" value="Transferase(Phosphotransferase) domain 1"/>
    <property type="match status" value="1"/>
</dbReference>
<evidence type="ECO:0000256" key="2">
    <source>
        <dbReference type="ARBA" id="ARBA00022527"/>
    </source>
</evidence>
<protein>
    <submittedName>
        <fullName evidence="10">Kinase-like domain-containing protein</fullName>
    </submittedName>
</protein>
<dbReference type="CDD" id="cd13993">
    <property type="entry name" value="STKc_Pat1_like"/>
    <property type="match status" value="1"/>
</dbReference>
<dbReference type="PROSITE" id="PS00107">
    <property type="entry name" value="PROTEIN_KINASE_ATP"/>
    <property type="match status" value="1"/>
</dbReference>
<dbReference type="PANTHER" id="PTHR24346">
    <property type="entry name" value="MAP/MICROTUBULE AFFINITY-REGULATING KINASE"/>
    <property type="match status" value="1"/>
</dbReference>
<name>A0A1Y2ANF5_9TREE</name>
<feature type="domain" description="Protein kinase" evidence="9">
    <location>
        <begin position="10"/>
        <end position="278"/>
    </location>
</feature>
<accession>A0A1Y2ANF5</accession>
<keyword evidence="3" id="KW-0808">Transferase</keyword>
<sequence length="291" mass="33122">LPRMIDNGRVELHGTIGTGAYGQVYLAIDRRYSQPAWRAVKCLRRNGLDARQKHFQRREIALHRLASSHPSIVHMDRLIEDGEHLYVVMDYGEEGDLFAMITDKQRYVGDDELIRSVFLQLVDGIAFLHSLGIAHRDVKPENIVCSEHGTRVRICDFGLATSEVESGEFGCGSTFYIAPECLGDWDPEQKSYPTRPGDVWSLGVILVNLVCGRNPWRIASPTDESFNAFLRDPYFLRRILPISEDCLYVLTRIFTLEPSERASLPELRQLITEVRSFTMTEEELLRAHAAA</sequence>
<dbReference type="Proteomes" id="UP000193986">
    <property type="component" value="Unassembled WGS sequence"/>
</dbReference>
<keyword evidence="4 7" id="KW-0547">Nucleotide-binding</keyword>
<dbReference type="PANTHER" id="PTHR24346:SF82">
    <property type="entry name" value="KP78A-RELATED"/>
    <property type="match status" value="1"/>
</dbReference>
<evidence type="ECO:0000256" key="1">
    <source>
        <dbReference type="ARBA" id="ARBA00010791"/>
    </source>
</evidence>
<dbReference type="GO" id="GO:0035556">
    <property type="term" value="P:intracellular signal transduction"/>
    <property type="evidence" value="ECO:0007669"/>
    <property type="project" value="TreeGrafter"/>
</dbReference>
<organism evidence="10 11">
    <name type="scientific">Naematelia encephala</name>
    <dbReference type="NCBI Taxonomy" id="71784"/>
    <lineage>
        <taxon>Eukaryota</taxon>
        <taxon>Fungi</taxon>
        <taxon>Dikarya</taxon>
        <taxon>Basidiomycota</taxon>
        <taxon>Agaricomycotina</taxon>
        <taxon>Tremellomycetes</taxon>
        <taxon>Tremellales</taxon>
        <taxon>Naemateliaceae</taxon>
        <taxon>Naematelia</taxon>
    </lineage>
</organism>
<evidence type="ECO:0000256" key="6">
    <source>
        <dbReference type="ARBA" id="ARBA00022840"/>
    </source>
</evidence>
<evidence type="ECO:0000256" key="3">
    <source>
        <dbReference type="ARBA" id="ARBA00022679"/>
    </source>
</evidence>
<gene>
    <name evidence="10" type="ORF">BCR39DRAFT_447323</name>
</gene>
<keyword evidence="6 7" id="KW-0067">ATP-binding</keyword>
<comment type="similarity">
    <text evidence="1">Belongs to the protein kinase superfamily. CAMK Ser/Thr protein kinase family. NIM1 subfamily.</text>
</comment>
<dbReference type="InterPro" id="IPR017441">
    <property type="entry name" value="Protein_kinase_ATP_BS"/>
</dbReference>
<keyword evidence="11" id="KW-1185">Reference proteome</keyword>
<dbReference type="GO" id="GO:0005524">
    <property type="term" value="F:ATP binding"/>
    <property type="evidence" value="ECO:0007669"/>
    <property type="project" value="UniProtKB-UniRule"/>
</dbReference>
<comment type="caution">
    <text evidence="10">The sequence shown here is derived from an EMBL/GenBank/DDBJ whole genome shotgun (WGS) entry which is preliminary data.</text>
</comment>
<dbReference type="GO" id="GO:0005737">
    <property type="term" value="C:cytoplasm"/>
    <property type="evidence" value="ECO:0007669"/>
    <property type="project" value="TreeGrafter"/>
</dbReference>
<feature type="non-terminal residue" evidence="10">
    <location>
        <position position="291"/>
    </location>
</feature>
<evidence type="ECO:0000256" key="8">
    <source>
        <dbReference type="RuleBase" id="RU000304"/>
    </source>
</evidence>